<dbReference type="EMBL" id="VSWC01000131">
    <property type="protein sequence ID" value="KAA1080626.1"/>
    <property type="molecule type" value="Genomic_DNA"/>
</dbReference>
<keyword evidence="2" id="KW-1185">Reference proteome</keyword>
<reference evidence="1 2" key="1">
    <citation type="submission" date="2019-05" db="EMBL/GenBank/DDBJ databases">
        <title>Emergence of the Ug99 lineage of the wheat stem rust pathogen through somatic hybridization.</title>
        <authorList>
            <person name="Li F."/>
            <person name="Upadhyaya N.M."/>
            <person name="Sperschneider J."/>
            <person name="Matny O."/>
            <person name="Nguyen-Phuc H."/>
            <person name="Mago R."/>
            <person name="Raley C."/>
            <person name="Miller M.E."/>
            <person name="Silverstein K.A.T."/>
            <person name="Henningsen E."/>
            <person name="Hirsch C.D."/>
            <person name="Visser B."/>
            <person name="Pretorius Z.A."/>
            <person name="Steffenson B.J."/>
            <person name="Schwessinger B."/>
            <person name="Dodds P.N."/>
            <person name="Figueroa M."/>
        </authorList>
    </citation>
    <scope>NUCLEOTIDE SEQUENCE [LARGE SCALE GENOMIC DNA]</scope>
    <source>
        <strain evidence="1">21-0</strain>
    </source>
</reference>
<protein>
    <submittedName>
        <fullName evidence="1">Uncharacterized protein</fullName>
    </submittedName>
</protein>
<accession>A0A5B0MWL3</accession>
<evidence type="ECO:0000313" key="2">
    <source>
        <dbReference type="Proteomes" id="UP000324748"/>
    </source>
</evidence>
<evidence type="ECO:0000313" key="1">
    <source>
        <dbReference type="EMBL" id="KAA1080626.1"/>
    </source>
</evidence>
<gene>
    <name evidence="1" type="ORF">PGT21_015158</name>
</gene>
<comment type="caution">
    <text evidence="1">The sequence shown here is derived from an EMBL/GenBank/DDBJ whole genome shotgun (WGS) entry which is preliminary data.</text>
</comment>
<proteinExistence type="predicted"/>
<name>A0A5B0MWL3_PUCGR</name>
<organism evidence="1 2">
    <name type="scientific">Puccinia graminis f. sp. tritici</name>
    <dbReference type="NCBI Taxonomy" id="56615"/>
    <lineage>
        <taxon>Eukaryota</taxon>
        <taxon>Fungi</taxon>
        <taxon>Dikarya</taxon>
        <taxon>Basidiomycota</taxon>
        <taxon>Pucciniomycotina</taxon>
        <taxon>Pucciniomycetes</taxon>
        <taxon>Pucciniales</taxon>
        <taxon>Pucciniaceae</taxon>
        <taxon>Puccinia</taxon>
    </lineage>
</organism>
<dbReference type="AlphaFoldDB" id="A0A5B0MWL3"/>
<sequence>MNTADMFPSHRDGLPCAGHGSSNHLPGYQAENRRVFFVYNVSNTKGVTDILLNMAIADWMKTRQKKLNPRALTLDLACGIFGGYAGRNFKHSFQGAQLFS</sequence>
<dbReference type="Proteomes" id="UP000324748">
    <property type="component" value="Unassembled WGS sequence"/>
</dbReference>